<dbReference type="AlphaFoldDB" id="A0A2U1LWE1"/>
<feature type="region of interest" description="Disordered" evidence="1">
    <location>
        <begin position="47"/>
        <end position="133"/>
    </location>
</feature>
<protein>
    <submittedName>
        <fullName evidence="2">Uncharacterized protein</fullName>
    </submittedName>
</protein>
<organism evidence="2 3">
    <name type="scientific">Artemisia annua</name>
    <name type="common">Sweet wormwood</name>
    <dbReference type="NCBI Taxonomy" id="35608"/>
    <lineage>
        <taxon>Eukaryota</taxon>
        <taxon>Viridiplantae</taxon>
        <taxon>Streptophyta</taxon>
        <taxon>Embryophyta</taxon>
        <taxon>Tracheophyta</taxon>
        <taxon>Spermatophyta</taxon>
        <taxon>Magnoliopsida</taxon>
        <taxon>eudicotyledons</taxon>
        <taxon>Gunneridae</taxon>
        <taxon>Pentapetalae</taxon>
        <taxon>asterids</taxon>
        <taxon>campanulids</taxon>
        <taxon>Asterales</taxon>
        <taxon>Asteraceae</taxon>
        <taxon>Asteroideae</taxon>
        <taxon>Anthemideae</taxon>
        <taxon>Artemisiinae</taxon>
        <taxon>Artemisia</taxon>
    </lineage>
</organism>
<accession>A0A2U1LWE1</accession>
<proteinExistence type="predicted"/>
<comment type="caution">
    <text evidence="2">The sequence shown here is derived from an EMBL/GenBank/DDBJ whole genome shotgun (WGS) entry which is preliminary data.</text>
</comment>
<dbReference type="EMBL" id="PKPP01007462">
    <property type="protein sequence ID" value="PWA53311.1"/>
    <property type="molecule type" value="Genomic_DNA"/>
</dbReference>
<gene>
    <name evidence="2" type="ORF">CTI12_AA446280</name>
</gene>
<evidence type="ECO:0000313" key="3">
    <source>
        <dbReference type="Proteomes" id="UP000245207"/>
    </source>
</evidence>
<keyword evidence="3" id="KW-1185">Reference proteome</keyword>
<evidence type="ECO:0000256" key="1">
    <source>
        <dbReference type="SAM" id="MobiDB-lite"/>
    </source>
</evidence>
<reference evidence="2 3" key="1">
    <citation type="journal article" date="2018" name="Mol. Plant">
        <title>The genome of Artemisia annua provides insight into the evolution of Asteraceae family and artemisinin biosynthesis.</title>
        <authorList>
            <person name="Shen Q."/>
            <person name="Zhang L."/>
            <person name="Liao Z."/>
            <person name="Wang S."/>
            <person name="Yan T."/>
            <person name="Shi P."/>
            <person name="Liu M."/>
            <person name="Fu X."/>
            <person name="Pan Q."/>
            <person name="Wang Y."/>
            <person name="Lv Z."/>
            <person name="Lu X."/>
            <person name="Zhang F."/>
            <person name="Jiang W."/>
            <person name="Ma Y."/>
            <person name="Chen M."/>
            <person name="Hao X."/>
            <person name="Li L."/>
            <person name="Tang Y."/>
            <person name="Lv G."/>
            <person name="Zhou Y."/>
            <person name="Sun X."/>
            <person name="Brodelius P.E."/>
            <person name="Rose J.K.C."/>
            <person name="Tang K."/>
        </authorList>
    </citation>
    <scope>NUCLEOTIDE SEQUENCE [LARGE SCALE GENOMIC DNA]</scope>
    <source>
        <strain evidence="3">cv. Huhao1</strain>
        <tissue evidence="2">Leaf</tissue>
    </source>
</reference>
<name>A0A2U1LWE1_ARTAN</name>
<dbReference type="Proteomes" id="UP000245207">
    <property type="component" value="Unassembled WGS sequence"/>
</dbReference>
<evidence type="ECO:0000313" key="2">
    <source>
        <dbReference type="EMBL" id="PWA53311.1"/>
    </source>
</evidence>
<sequence length="133" mass="15127">MKLNIRVDRELKDEMIIAIPNVEDEGEILHTHDDFLCPKRAIEKPKKQCSNHDGFQQPPRHTSRGTNMGYKFQFKPKKQVYQAVSKKKGSSSSGTKKNFEVPRQETTSANPFDALNTTEKDDELRSNGGFSNS</sequence>